<comment type="caution">
    <text evidence="2">The sequence shown here is derived from an EMBL/GenBank/DDBJ whole genome shotgun (WGS) entry which is preliminary data.</text>
</comment>
<reference evidence="2 3" key="1">
    <citation type="journal article" date="2023" name="G3 (Bethesda)">
        <title>A chromosome-level genome assembly of Zasmidium syzygii isolated from banana leaves.</title>
        <authorList>
            <person name="van Westerhoven A.C."/>
            <person name="Mehrabi R."/>
            <person name="Talebi R."/>
            <person name="Steentjes M.B.F."/>
            <person name="Corcolon B."/>
            <person name="Chong P.A."/>
            <person name="Kema G.H.J."/>
            <person name="Seidl M.F."/>
        </authorList>
    </citation>
    <scope>NUCLEOTIDE SEQUENCE [LARGE SCALE GENOMIC DNA]</scope>
    <source>
        <strain evidence="2 3">P124</strain>
    </source>
</reference>
<accession>A0ABR0EKJ5</accession>
<feature type="region of interest" description="Disordered" evidence="1">
    <location>
        <begin position="402"/>
        <end position="423"/>
    </location>
</feature>
<gene>
    <name evidence="2" type="ORF">PRZ48_007547</name>
</gene>
<keyword evidence="3" id="KW-1185">Reference proteome</keyword>
<feature type="compositionally biased region" description="Basic and acidic residues" evidence="1">
    <location>
        <begin position="402"/>
        <end position="416"/>
    </location>
</feature>
<dbReference type="Proteomes" id="UP001305779">
    <property type="component" value="Unassembled WGS sequence"/>
</dbReference>
<evidence type="ECO:0000313" key="3">
    <source>
        <dbReference type="Proteomes" id="UP001305779"/>
    </source>
</evidence>
<proteinExistence type="predicted"/>
<organism evidence="2 3">
    <name type="scientific">Zasmidium cellare</name>
    <name type="common">Wine cellar mold</name>
    <name type="synonym">Racodium cellare</name>
    <dbReference type="NCBI Taxonomy" id="395010"/>
    <lineage>
        <taxon>Eukaryota</taxon>
        <taxon>Fungi</taxon>
        <taxon>Dikarya</taxon>
        <taxon>Ascomycota</taxon>
        <taxon>Pezizomycotina</taxon>
        <taxon>Dothideomycetes</taxon>
        <taxon>Dothideomycetidae</taxon>
        <taxon>Mycosphaerellales</taxon>
        <taxon>Mycosphaerellaceae</taxon>
        <taxon>Zasmidium</taxon>
    </lineage>
</organism>
<protein>
    <submittedName>
        <fullName evidence="2">Uncharacterized protein</fullName>
    </submittedName>
</protein>
<name>A0ABR0EKJ5_ZASCE</name>
<evidence type="ECO:0000313" key="2">
    <source>
        <dbReference type="EMBL" id="KAK4501738.1"/>
    </source>
</evidence>
<evidence type="ECO:0000256" key="1">
    <source>
        <dbReference type="SAM" id="MobiDB-lite"/>
    </source>
</evidence>
<dbReference type="EMBL" id="JAXOVC010000005">
    <property type="protein sequence ID" value="KAK4501738.1"/>
    <property type="molecule type" value="Genomic_DNA"/>
</dbReference>
<sequence length="423" mass="48408">MAAAANLFANGGGSERLNIIRSRIQFSPTPPVTPGPLRLPANDEHATKADTKSAAEIFPTEKPEIPVNWDSPRLKRGVNMTWLLKGNVTKDDLRLLAGDLPEREFEAMYKADFKPYLKTTLQNSMFGTGESSWLMSFISAEVQLEDLKVHAFNLYREAHLLRLREEGQSEQQHAEALAQANNCMGLCTELLNNAVAKYDEEIKGLTEGTKSPFRFGERTGKFAKARSGLDAIIKDEVLRIQGIRNNLHDYPRSQFRIAGVPEPVALANQVPAKKVIYAMRAPSVRHDFWRSRASLKVIVSYCRAHLPYVEVHQMNTPAWRNKIMKQFMLNCDLAFFTVVEPRLETERLKHVEDRRLRVNTCEKSDRDQYFTQMRSFHQQYINRRLHGNLPVPTMSDLRVKRQDTMDGSHDRAREDGFAAARRR</sequence>